<accession>A0A6A5UQ96</accession>
<dbReference type="OrthoDB" id="185373at2759"/>
<evidence type="ECO:0000313" key="3">
    <source>
        <dbReference type="Proteomes" id="UP000800035"/>
    </source>
</evidence>
<dbReference type="Gene3D" id="1.25.40.10">
    <property type="entry name" value="Tetratricopeptide repeat domain"/>
    <property type="match status" value="2"/>
</dbReference>
<protein>
    <recommendedName>
        <fullName evidence="4">Complex I intermediate-associated protein-like protein 84</fullName>
    </recommendedName>
</protein>
<organism evidence="2 3">
    <name type="scientific">Byssothecium circinans</name>
    <dbReference type="NCBI Taxonomy" id="147558"/>
    <lineage>
        <taxon>Eukaryota</taxon>
        <taxon>Fungi</taxon>
        <taxon>Dikarya</taxon>
        <taxon>Ascomycota</taxon>
        <taxon>Pezizomycotina</taxon>
        <taxon>Dothideomycetes</taxon>
        <taxon>Pleosporomycetidae</taxon>
        <taxon>Pleosporales</taxon>
        <taxon>Massarineae</taxon>
        <taxon>Massarinaceae</taxon>
        <taxon>Byssothecium</taxon>
    </lineage>
</organism>
<proteinExistence type="predicted"/>
<evidence type="ECO:0000256" key="1">
    <source>
        <dbReference type="ARBA" id="ARBA00022737"/>
    </source>
</evidence>
<dbReference type="InterPro" id="IPR050667">
    <property type="entry name" value="PPR-containing_protein"/>
</dbReference>
<dbReference type="AlphaFoldDB" id="A0A6A5UQ96"/>
<sequence>MPLNRLIFRSLLAGKPLYYRGCVHRTALALAHAHGRPLVAPQRRSFFELFKPRRKIKPAEMPPGLALMAELAYMQREGLRPPAEKDVAQAMADFFAQRKDRLEDFHVQVAATAFRYLMQHPRADGQPWFSPQQLGQMIEALIKQRPRTGGEPHLALGRLLDAELKRILQADGKAPGEYEKTELPQLVEVLALYGASLEARDIMVKTYGPLLDAAAQSNLTGPIRLGWGSVLRGFAREDNEKELLQTLDMMQAMSIPYGPGMQKTTVDYFAKKRQLQEAKKWFSHPLTGSKEPLPSTLTVLLRACALCGDHAFGQQIVTSLLKETPTKKAWDAVFLWSAAIGKGPDEIDRMMNVMVRRNNEEHQRNPSVYARQPDVDTINMLVEFAMSKQDSYSAERYVTLGEKRGIFPNEKTFTMQIQYRLSIHDIDGARAAYFGLQGSMSGNEESIAAVNTLIHAMCQSQQHHYDDIMALVDDLHERKARLTPETVAALCLLHFRRGEAHDAVDLLQMHAHSFSPEQRAIIRKNLASFIVDGETSTADAWDAYQIMRNCFQETPRSDRIPIMNEFFARKRSDMACHVFFHMRNSSHESITTTKEVYVAAFTGFARNADAESLELAHNQLKLDLNVDPDTQLRNALMLAYAATGNNRRALELWAEIGASKEGPTYNSIAIAFRSCEGMPFGDEHAKSIWRRLKEMDIEIDKKIFTAYLGAIARNHLYDEAIALVESAQDEYGFTPDLYILGNMFNATAHIDRQAKLEAWMRQHYPSVWEEFSALGFWVTMDGFGYRQYNFNRDLDP</sequence>
<dbReference type="EMBL" id="ML976977">
    <property type="protein sequence ID" value="KAF1963237.1"/>
    <property type="molecule type" value="Genomic_DNA"/>
</dbReference>
<dbReference type="InterPro" id="IPR011990">
    <property type="entry name" value="TPR-like_helical_dom_sf"/>
</dbReference>
<name>A0A6A5UQ96_9PLEO</name>
<dbReference type="PANTHER" id="PTHR47939:SF13">
    <property type="entry name" value="OS03G0201400 PROTEIN"/>
    <property type="match status" value="1"/>
</dbReference>
<evidence type="ECO:0000313" key="2">
    <source>
        <dbReference type="EMBL" id="KAF1963237.1"/>
    </source>
</evidence>
<dbReference type="PANTHER" id="PTHR47939">
    <property type="entry name" value="MEMBRANE-ASSOCIATED SALT-INDUCIBLE PROTEIN-LIKE"/>
    <property type="match status" value="1"/>
</dbReference>
<keyword evidence="3" id="KW-1185">Reference proteome</keyword>
<dbReference type="Proteomes" id="UP000800035">
    <property type="component" value="Unassembled WGS sequence"/>
</dbReference>
<gene>
    <name evidence="2" type="ORF">CC80DRAFT_432591</name>
</gene>
<evidence type="ECO:0008006" key="4">
    <source>
        <dbReference type="Google" id="ProtNLM"/>
    </source>
</evidence>
<keyword evidence="1" id="KW-0677">Repeat</keyword>
<reference evidence="2" key="1">
    <citation type="journal article" date="2020" name="Stud. Mycol.">
        <title>101 Dothideomycetes genomes: a test case for predicting lifestyles and emergence of pathogens.</title>
        <authorList>
            <person name="Haridas S."/>
            <person name="Albert R."/>
            <person name="Binder M."/>
            <person name="Bloem J."/>
            <person name="Labutti K."/>
            <person name="Salamov A."/>
            <person name="Andreopoulos B."/>
            <person name="Baker S."/>
            <person name="Barry K."/>
            <person name="Bills G."/>
            <person name="Bluhm B."/>
            <person name="Cannon C."/>
            <person name="Castanera R."/>
            <person name="Culley D."/>
            <person name="Daum C."/>
            <person name="Ezra D."/>
            <person name="Gonzalez J."/>
            <person name="Henrissat B."/>
            <person name="Kuo A."/>
            <person name="Liang C."/>
            <person name="Lipzen A."/>
            <person name="Lutzoni F."/>
            <person name="Magnuson J."/>
            <person name="Mondo S."/>
            <person name="Nolan M."/>
            <person name="Ohm R."/>
            <person name="Pangilinan J."/>
            <person name="Park H.-J."/>
            <person name="Ramirez L."/>
            <person name="Alfaro M."/>
            <person name="Sun H."/>
            <person name="Tritt A."/>
            <person name="Yoshinaga Y."/>
            <person name="Zwiers L.-H."/>
            <person name="Turgeon B."/>
            <person name="Goodwin S."/>
            <person name="Spatafora J."/>
            <person name="Crous P."/>
            <person name="Grigoriev I."/>
        </authorList>
    </citation>
    <scope>NUCLEOTIDE SEQUENCE</scope>
    <source>
        <strain evidence="2">CBS 675.92</strain>
    </source>
</reference>